<reference evidence="2 3" key="1">
    <citation type="submission" date="2015-01" db="EMBL/GenBank/DDBJ databases">
        <title>The Genome Sequence of Exophiala xenobiotica CBS118157.</title>
        <authorList>
            <consortium name="The Broad Institute Genomics Platform"/>
            <person name="Cuomo C."/>
            <person name="de Hoog S."/>
            <person name="Gorbushina A."/>
            <person name="Stielow B."/>
            <person name="Teixiera M."/>
            <person name="Abouelleil A."/>
            <person name="Chapman S.B."/>
            <person name="Priest M."/>
            <person name="Young S.K."/>
            <person name="Wortman J."/>
            <person name="Nusbaum C."/>
            <person name="Birren B."/>
        </authorList>
    </citation>
    <scope>NUCLEOTIDE SEQUENCE [LARGE SCALE GENOMIC DNA]</scope>
    <source>
        <strain evidence="2 3">CBS 118157</strain>
    </source>
</reference>
<protein>
    <recommendedName>
        <fullName evidence="4">FAD/NAD(P)-binding domain-containing protein</fullName>
    </recommendedName>
</protein>
<dbReference type="GO" id="GO:0004497">
    <property type="term" value="F:monooxygenase activity"/>
    <property type="evidence" value="ECO:0007669"/>
    <property type="project" value="TreeGrafter"/>
</dbReference>
<dbReference type="AlphaFoldDB" id="A0A0D2EJ61"/>
<dbReference type="InterPro" id="IPR036188">
    <property type="entry name" value="FAD/NAD-bd_sf"/>
</dbReference>
<dbReference type="HOGENOM" id="CLU_015676_3_0_1"/>
<proteinExistence type="predicted"/>
<dbReference type="GeneID" id="25326080"/>
<evidence type="ECO:0000313" key="3">
    <source>
        <dbReference type="Proteomes" id="UP000054342"/>
    </source>
</evidence>
<dbReference type="Pfam" id="PF13738">
    <property type="entry name" value="Pyr_redox_3"/>
    <property type="match status" value="1"/>
</dbReference>
<dbReference type="GO" id="GO:0050660">
    <property type="term" value="F:flavin adenine dinucleotide binding"/>
    <property type="evidence" value="ECO:0007669"/>
    <property type="project" value="TreeGrafter"/>
</dbReference>
<dbReference type="PANTHER" id="PTHR43539">
    <property type="entry name" value="FLAVIN-BINDING MONOOXYGENASE-LIKE PROTEIN (AFU_ORTHOLOGUE AFUA_4G09220)"/>
    <property type="match status" value="1"/>
</dbReference>
<keyword evidence="3" id="KW-1185">Reference proteome</keyword>
<dbReference type="RefSeq" id="XP_013316012.1">
    <property type="nucleotide sequence ID" value="XM_013460558.1"/>
</dbReference>
<dbReference type="InterPro" id="IPR050982">
    <property type="entry name" value="Auxin_biosynth/cation_transpt"/>
</dbReference>
<accession>A0A0D2EJ61</accession>
<dbReference type="PANTHER" id="PTHR43539:SF68">
    <property type="entry name" value="FLAVIN-BINDING MONOOXYGENASE-LIKE PROTEIN (AFU_ORTHOLOGUE AFUA_4G09220)"/>
    <property type="match status" value="1"/>
</dbReference>
<dbReference type="SUPFAM" id="SSF51905">
    <property type="entry name" value="FAD/NAD(P)-binding domain"/>
    <property type="match status" value="1"/>
</dbReference>
<evidence type="ECO:0000256" key="1">
    <source>
        <dbReference type="ARBA" id="ARBA00023002"/>
    </source>
</evidence>
<dbReference type="Gene3D" id="3.50.50.60">
    <property type="entry name" value="FAD/NAD(P)-binding domain"/>
    <property type="match status" value="1"/>
</dbReference>
<organism evidence="2 3">
    <name type="scientific">Exophiala xenobiotica</name>
    <dbReference type="NCBI Taxonomy" id="348802"/>
    <lineage>
        <taxon>Eukaryota</taxon>
        <taxon>Fungi</taxon>
        <taxon>Dikarya</taxon>
        <taxon>Ascomycota</taxon>
        <taxon>Pezizomycotina</taxon>
        <taxon>Eurotiomycetes</taxon>
        <taxon>Chaetothyriomycetidae</taxon>
        <taxon>Chaetothyriales</taxon>
        <taxon>Herpotrichiellaceae</taxon>
        <taxon>Exophiala</taxon>
    </lineage>
</organism>
<dbReference type="EMBL" id="KN847319">
    <property type="protein sequence ID" value="KIW55428.1"/>
    <property type="molecule type" value="Genomic_DNA"/>
</dbReference>
<dbReference type="Proteomes" id="UP000054342">
    <property type="component" value="Unassembled WGS sequence"/>
</dbReference>
<gene>
    <name evidence="2" type="ORF">PV05_04172</name>
</gene>
<evidence type="ECO:0008006" key="4">
    <source>
        <dbReference type="Google" id="ProtNLM"/>
    </source>
</evidence>
<name>A0A0D2EJ61_9EURO</name>
<keyword evidence="1" id="KW-0560">Oxidoreductase</keyword>
<dbReference type="OrthoDB" id="74360at2759"/>
<evidence type="ECO:0000313" key="2">
    <source>
        <dbReference type="EMBL" id="KIW55428.1"/>
    </source>
</evidence>
<sequence>MGVEVTPYSPRTVLETLLTDLPTSEISSQLDDATAVSLVKSLSTLNESLLVEKPVWRDTFALTGSLRTFYTPASIIKAWTSTCATRQCQDFSFTPGRIRPVQIGPSHWVDVHFTFDVRATPAAHCRGVLSLICDNQGIWKIWLIRTVIDNLEGAQSVDEITWINSKEDISTTSEAGTYGVDNANGVNGIKESPEIYDCVIVGAGQAGLGSAARLQALGVTSYIILERNSKIGDNWMNRYNSTRLHTPREFSHLPFDRTFTGYQEYLTKFDLAKGYLDWARRTGVDQHIWPKTNLEAGSWDEQDKFWTLQVRQSDVKSIRTRNIIMAVGACGQTPVMPNLRGRLNFQGLVLHSTDYKSPEAWKGKAGVIVGTANTAHDVAQDMVAAGLSSVTMVQRARTFVVPVENYKYFSDFLYNTTIPTSESDFEFLSTPYAVNRLIANTALAAMAKQDPARFDALEAAGFRVERYGDIWYHLCERGGGHYVDVGCSKLISEGAIKMKSNAIMTHFTRAGLAFNDGTELPADVIVFCTGFIGDAKADVVKIFGEKVASNIEKYWGLDDEGELRGAFKPSGHPALWYIGGTVGHARYFSRFVALQIKASLMGTPLPQYK</sequence>